<dbReference type="EMBL" id="CAJOBO010018514">
    <property type="protein sequence ID" value="CAF4631390.1"/>
    <property type="molecule type" value="Genomic_DNA"/>
</dbReference>
<reference evidence="2" key="1">
    <citation type="submission" date="2021-02" db="EMBL/GenBank/DDBJ databases">
        <authorList>
            <person name="Nowell W R."/>
        </authorList>
    </citation>
    <scope>NUCLEOTIDE SEQUENCE</scope>
</reference>
<dbReference type="InterPro" id="IPR052387">
    <property type="entry name" value="Fibrocystin"/>
</dbReference>
<proteinExistence type="predicted"/>
<protein>
    <submittedName>
        <fullName evidence="2">Uncharacterized protein</fullName>
    </submittedName>
</protein>
<dbReference type="Proteomes" id="UP000663848">
    <property type="component" value="Unassembled WGS sequence"/>
</dbReference>
<dbReference type="PANTHER" id="PTHR46769">
    <property type="entry name" value="POLYCYSTIC KIDNEY AND HEPATIC DISEASE 1 (AUTOSOMAL RECESSIVE)-LIKE 1"/>
    <property type="match status" value="1"/>
</dbReference>
<keyword evidence="1" id="KW-0732">Signal</keyword>
<dbReference type="EMBL" id="CAJOBP010093165">
    <property type="protein sequence ID" value="CAF4953945.1"/>
    <property type="molecule type" value="Genomic_DNA"/>
</dbReference>
<accession>A0A821E525</accession>
<organism evidence="2 6">
    <name type="scientific">Rotaria socialis</name>
    <dbReference type="NCBI Taxonomy" id="392032"/>
    <lineage>
        <taxon>Eukaryota</taxon>
        <taxon>Metazoa</taxon>
        <taxon>Spiralia</taxon>
        <taxon>Gnathifera</taxon>
        <taxon>Rotifera</taxon>
        <taxon>Eurotatoria</taxon>
        <taxon>Bdelloidea</taxon>
        <taxon>Philodinida</taxon>
        <taxon>Philodinidae</taxon>
        <taxon>Rotaria</taxon>
    </lineage>
</organism>
<dbReference type="EMBL" id="CAJOBP010093418">
    <property type="protein sequence ID" value="CAF4954765.1"/>
    <property type="molecule type" value="Genomic_DNA"/>
</dbReference>
<evidence type="ECO:0000313" key="4">
    <source>
        <dbReference type="EMBL" id="CAF4954765.1"/>
    </source>
</evidence>
<comment type="caution">
    <text evidence="2">The sequence shown here is derived from an EMBL/GenBank/DDBJ whole genome shotgun (WGS) entry which is preliminary data.</text>
</comment>
<feature type="non-terminal residue" evidence="2">
    <location>
        <position position="1"/>
    </location>
</feature>
<evidence type="ECO:0000313" key="5">
    <source>
        <dbReference type="EMBL" id="CAF5126384.1"/>
    </source>
</evidence>
<feature type="non-terminal residue" evidence="2">
    <location>
        <position position="80"/>
    </location>
</feature>
<evidence type="ECO:0000313" key="3">
    <source>
        <dbReference type="EMBL" id="CAF4953945.1"/>
    </source>
</evidence>
<evidence type="ECO:0000256" key="1">
    <source>
        <dbReference type="ARBA" id="ARBA00022729"/>
    </source>
</evidence>
<keyword evidence="7" id="KW-1185">Reference proteome</keyword>
<dbReference type="Proteomes" id="UP000663851">
    <property type="component" value="Unassembled WGS sequence"/>
</dbReference>
<sequence length="80" mass="8557">QITLLQNVDWSVGSEIIIATTGDYLSQGQSEKRIITAVSSDGHTLTLNSALNYDHMGITQTVGSTSVEIRAEVGLLSHNV</sequence>
<evidence type="ECO:0000313" key="2">
    <source>
        <dbReference type="EMBL" id="CAF4631390.1"/>
    </source>
</evidence>
<dbReference type="Proteomes" id="UP000663873">
    <property type="component" value="Unassembled WGS sequence"/>
</dbReference>
<dbReference type="AlphaFoldDB" id="A0A821E525"/>
<dbReference type="EMBL" id="CAJOBR010082461">
    <property type="protein sequence ID" value="CAF5126384.1"/>
    <property type="molecule type" value="Genomic_DNA"/>
</dbReference>
<evidence type="ECO:0000313" key="7">
    <source>
        <dbReference type="Proteomes" id="UP000663873"/>
    </source>
</evidence>
<gene>
    <name evidence="2" type="ORF">HFQ381_LOCUS34700</name>
    <name evidence="5" type="ORF">QYT958_LOCUS46434</name>
    <name evidence="3" type="ORF">UJA718_LOCUS47887</name>
    <name evidence="4" type="ORF">UJA718_LOCUS47931</name>
</gene>
<dbReference type="PANTHER" id="PTHR46769:SF2">
    <property type="entry name" value="FIBROCYSTIN-L ISOFORM 2 PRECURSOR-RELATED"/>
    <property type="match status" value="1"/>
</dbReference>
<evidence type="ECO:0000313" key="6">
    <source>
        <dbReference type="Proteomes" id="UP000663851"/>
    </source>
</evidence>
<name>A0A821E525_9BILA</name>